<evidence type="ECO:0000256" key="2">
    <source>
        <dbReference type="ARBA" id="ARBA00022723"/>
    </source>
</evidence>
<comment type="caution">
    <text evidence="10">The sequence shown here is derived from an EMBL/GenBank/DDBJ whole genome shotgun (WGS) entry which is preliminary data.</text>
</comment>
<evidence type="ECO:0000256" key="1">
    <source>
        <dbReference type="ARBA" id="ARBA00004123"/>
    </source>
</evidence>
<evidence type="ECO:0000256" key="4">
    <source>
        <dbReference type="ARBA" id="ARBA00022771"/>
    </source>
</evidence>
<evidence type="ECO:0000256" key="3">
    <source>
        <dbReference type="ARBA" id="ARBA00022737"/>
    </source>
</evidence>
<keyword evidence="6" id="KW-0539">Nucleus</keyword>
<dbReference type="InterPro" id="IPR036236">
    <property type="entry name" value="Znf_C2H2_sf"/>
</dbReference>
<dbReference type="Proteomes" id="UP001447188">
    <property type="component" value="Unassembled WGS sequence"/>
</dbReference>
<organism evidence="10 11">
    <name type="scientific">Discina gigas</name>
    <dbReference type="NCBI Taxonomy" id="1032678"/>
    <lineage>
        <taxon>Eukaryota</taxon>
        <taxon>Fungi</taxon>
        <taxon>Dikarya</taxon>
        <taxon>Ascomycota</taxon>
        <taxon>Pezizomycotina</taxon>
        <taxon>Pezizomycetes</taxon>
        <taxon>Pezizales</taxon>
        <taxon>Discinaceae</taxon>
        <taxon>Discina</taxon>
    </lineage>
</organism>
<dbReference type="InterPro" id="IPR051059">
    <property type="entry name" value="VerF-like"/>
</dbReference>
<keyword evidence="2" id="KW-0479">Metal-binding</keyword>
<dbReference type="CDD" id="cd12148">
    <property type="entry name" value="fungal_TF_MHR"/>
    <property type="match status" value="1"/>
</dbReference>
<dbReference type="EMBL" id="JBBBZM010000029">
    <property type="protein sequence ID" value="KAL0637862.1"/>
    <property type="molecule type" value="Genomic_DNA"/>
</dbReference>
<evidence type="ECO:0000313" key="11">
    <source>
        <dbReference type="Proteomes" id="UP001447188"/>
    </source>
</evidence>
<evidence type="ECO:0000256" key="8">
    <source>
        <dbReference type="SAM" id="MobiDB-lite"/>
    </source>
</evidence>
<dbReference type="SMART" id="SM00355">
    <property type="entry name" value="ZnF_C2H2"/>
    <property type="match status" value="2"/>
</dbReference>
<accession>A0ABR3GPM3</accession>
<dbReference type="Pfam" id="PF04082">
    <property type="entry name" value="Fungal_trans"/>
    <property type="match status" value="1"/>
</dbReference>
<dbReference type="PROSITE" id="PS00028">
    <property type="entry name" value="ZINC_FINGER_C2H2_1"/>
    <property type="match status" value="1"/>
</dbReference>
<sequence>MARKSNRKLCGFPASPVTRPGPKGISQALKQRRYIDIQYKDVIEETARGTWTDEDDKLWKTTKPYACECMERFSTRFNLNRHKLNKHSVRKISRCPFPGCKLAFSRGDNLVKHQKKHPLEVEYPATSNVDDTPEIQALIAEFRRILPNAEDVHSHYLSPSLPPELLSHYADYYFASNAFHPLFPLLHKATFEPSSVLASFLRAVCAMGGKYDPTNQTLSPQLWESGVKVIERWIERGPAEADEIDSGGSVKLSGEETVPKKKARRNSHYLIPDGTSGESTSEYEPSHPHKHVPRNRYADRREREGELRVLQGLLLFSIYALFSDDKEKHKKGKNLLVRGLERPDSPVFQIARDYGYFDEEEWYIYPQHSVQHQWERFVYKESRKRVAFIIFLFDCYMALVFDTPRLLRSTELWSLPLPCDTQLFEASSSKKWHHLWQTSNLHGSMNLPSPPFGRTLRTLLKGGGHKDLLQAGGLGSNFSALILAAAIHMEILDMTRKLSEEYVELDDEGNPELDQAGDIARLPDLFAKESHVGLGKLREALNTLGQISGIDNLLKGCERAFYLSMHLASIQLVIPDRVIICQKGVPMDLDTALWNIVDAAKERVFPANASTRKAFMRVLDESDLLPHLSSFLRFLAAPHSAYQESTRSTEFPVLTVMIFKALMVVWEVLFRVGEISSNSVGYNATENIGIHAWGFDAPQGSEDWMLMVDDEMVNWDELLLQANREPAKQMSPVDKFRHELSGLLGHWEVRNEQDGLESLEWRFLRWMRSVFMDMEHWGVGPAVVSALDRLFDDDDDDESEAYEDA</sequence>
<name>A0ABR3GPM3_9PEZI</name>
<feature type="region of interest" description="Disordered" evidence="8">
    <location>
        <begin position="263"/>
        <end position="298"/>
    </location>
</feature>
<keyword evidence="3" id="KW-0677">Repeat</keyword>
<evidence type="ECO:0000259" key="9">
    <source>
        <dbReference type="PROSITE" id="PS50157"/>
    </source>
</evidence>
<keyword evidence="4 7" id="KW-0863">Zinc-finger</keyword>
<keyword evidence="5" id="KW-0862">Zinc</keyword>
<dbReference type="InterPro" id="IPR007219">
    <property type="entry name" value="XnlR_reg_dom"/>
</dbReference>
<dbReference type="SUPFAM" id="SSF57667">
    <property type="entry name" value="beta-beta-alpha zinc fingers"/>
    <property type="match status" value="1"/>
</dbReference>
<evidence type="ECO:0000313" key="10">
    <source>
        <dbReference type="EMBL" id="KAL0637862.1"/>
    </source>
</evidence>
<comment type="subcellular location">
    <subcellularLocation>
        <location evidence="1">Nucleus</location>
    </subcellularLocation>
</comment>
<dbReference type="PANTHER" id="PTHR40626">
    <property type="entry name" value="MIP31509P"/>
    <property type="match status" value="1"/>
</dbReference>
<feature type="domain" description="C2H2-type" evidence="9">
    <location>
        <begin position="93"/>
        <end position="122"/>
    </location>
</feature>
<protein>
    <recommendedName>
        <fullName evidence="9">C2H2-type domain-containing protein</fullName>
    </recommendedName>
</protein>
<dbReference type="PANTHER" id="PTHR40626:SF11">
    <property type="entry name" value="ZINC FINGER PROTEIN YPR022C"/>
    <property type="match status" value="1"/>
</dbReference>
<proteinExistence type="predicted"/>
<gene>
    <name evidence="10" type="ORF">Q9L58_003082</name>
</gene>
<dbReference type="Gene3D" id="3.30.160.60">
    <property type="entry name" value="Classic Zinc Finger"/>
    <property type="match status" value="1"/>
</dbReference>
<keyword evidence="11" id="KW-1185">Reference proteome</keyword>
<dbReference type="PROSITE" id="PS50157">
    <property type="entry name" value="ZINC_FINGER_C2H2_2"/>
    <property type="match status" value="1"/>
</dbReference>
<evidence type="ECO:0000256" key="5">
    <source>
        <dbReference type="ARBA" id="ARBA00022833"/>
    </source>
</evidence>
<dbReference type="InterPro" id="IPR013087">
    <property type="entry name" value="Znf_C2H2_type"/>
</dbReference>
<evidence type="ECO:0000256" key="6">
    <source>
        <dbReference type="ARBA" id="ARBA00023242"/>
    </source>
</evidence>
<reference evidence="10 11" key="1">
    <citation type="submission" date="2024-02" db="EMBL/GenBank/DDBJ databases">
        <title>Discinaceae phylogenomics.</title>
        <authorList>
            <person name="Dirks A.C."/>
            <person name="James T.Y."/>
        </authorList>
    </citation>
    <scope>NUCLEOTIDE SEQUENCE [LARGE SCALE GENOMIC DNA]</scope>
    <source>
        <strain evidence="10 11">ACD0624</strain>
    </source>
</reference>
<evidence type="ECO:0000256" key="7">
    <source>
        <dbReference type="PROSITE-ProRule" id="PRU00042"/>
    </source>
</evidence>